<gene>
    <name evidence="2" type="ORF">C1645_872826</name>
</gene>
<organism evidence="2 3">
    <name type="scientific">Glomus cerebriforme</name>
    <dbReference type="NCBI Taxonomy" id="658196"/>
    <lineage>
        <taxon>Eukaryota</taxon>
        <taxon>Fungi</taxon>
        <taxon>Fungi incertae sedis</taxon>
        <taxon>Mucoromycota</taxon>
        <taxon>Glomeromycotina</taxon>
        <taxon>Glomeromycetes</taxon>
        <taxon>Glomerales</taxon>
        <taxon>Glomeraceae</taxon>
        <taxon>Glomus</taxon>
    </lineage>
</organism>
<dbReference type="Proteomes" id="UP000265703">
    <property type="component" value="Unassembled WGS sequence"/>
</dbReference>
<dbReference type="InterPro" id="IPR002634">
    <property type="entry name" value="BolA"/>
</dbReference>
<dbReference type="Pfam" id="PF01722">
    <property type="entry name" value="BolA"/>
    <property type="match status" value="1"/>
</dbReference>
<dbReference type="InterPro" id="IPR036065">
    <property type="entry name" value="BolA-like_sf"/>
</dbReference>
<dbReference type="OrthoDB" id="411584at2759"/>
<reference evidence="2 3" key="1">
    <citation type="submission" date="2018-06" db="EMBL/GenBank/DDBJ databases">
        <title>Comparative genomics reveals the genomic features of Rhizophagus irregularis, R. cerebriforme, R. diaphanum and Gigaspora rosea, and their symbiotic lifestyle signature.</title>
        <authorList>
            <person name="Morin E."/>
            <person name="San Clemente H."/>
            <person name="Chen E.C.H."/>
            <person name="De La Providencia I."/>
            <person name="Hainaut M."/>
            <person name="Kuo A."/>
            <person name="Kohler A."/>
            <person name="Murat C."/>
            <person name="Tang N."/>
            <person name="Roy S."/>
            <person name="Loubradou J."/>
            <person name="Henrissat B."/>
            <person name="Grigoriev I.V."/>
            <person name="Corradi N."/>
            <person name="Roux C."/>
            <person name="Martin F.M."/>
        </authorList>
    </citation>
    <scope>NUCLEOTIDE SEQUENCE [LARGE SCALE GENOMIC DNA]</scope>
    <source>
        <strain evidence="2 3">DAOM 227022</strain>
    </source>
</reference>
<comment type="caution">
    <text evidence="2">The sequence shown here is derived from an EMBL/GenBank/DDBJ whole genome shotgun (WGS) entry which is preliminary data.</text>
</comment>
<dbReference type="STRING" id="658196.A0A397TBQ6"/>
<evidence type="ECO:0000256" key="1">
    <source>
        <dbReference type="RuleBase" id="RU003860"/>
    </source>
</evidence>
<sequence>MIRLSLFPKSIRTKFVHNSRKMTEAGPIYQNIQRKLTEALNPTSLEIINESHLHSHHQAMKDVTSKETHFRVSVVSEHFEGKNLIQRHRLIYELLNEEMTTSVHALSIKAKTSKEISESS</sequence>
<comment type="similarity">
    <text evidence="1">Belongs to the BolA/IbaG family.</text>
</comment>
<dbReference type="Gene3D" id="3.30.300.90">
    <property type="entry name" value="BolA-like"/>
    <property type="match status" value="1"/>
</dbReference>
<dbReference type="EMBL" id="QKYT01000063">
    <property type="protein sequence ID" value="RIA95322.1"/>
    <property type="molecule type" value="Genomic_DNA"/>
</dbReference>
<dbReference type="PANTHER" id="PTHR46230">
    <property type="match status" value="1"/>
</dbReference>
<proteinExistence type="inferred from homology"/>
<dbReference type="SUPFAM" id="SSF82657">
    <property type="entry name" value="BolA-like"/>
    <property type="match status" value="1"/>
</dbReference>
<accession>A0A397TBQ6</accession>
<dbReference type="AlphaFoldDB" id="A0A397TBQ6"/>
<dbReference type="GO" id="GO:0016226">
    <property type="term" value="P:iron-sulfur cluster assembly"/>
    <property type="evidence" value="ECO:0007669"/>
    <property type="project" value="TreeGrafter"/>
</dbReference>
<dbReference type="PIRSF" id="PIRSF003113">
    <property type="entry name" value="BolA"/>
    <property type="match status" value="1"/>
</dbReference>
<keyword evidence="3" id="KW-1185">Reference proteome</keyword>
<protein>
    <submittedName>
        <fullName evidence="2">SufE-like protein</fullName>
    </submittedName>
</protein>
<dbReference type="PANTHER" id="PTHR46230:SF7">
    <property type="entry name" value="BOLA-LIKE PROTEIN 1"/>
    <property type="match status" value="1"/>
</dbReference>
<evidence type="ECO:0000313" key="2">
    <source>
        <dbReference type="EMBL" id="RIA95322.1"/>
    </source>
</evidence>
<name>A0A397TBQ6_9GLOM</name>
<evidence type="ECO:0000313" key="3">
    <source>
        <dbReference type="Proteomes" id="UP000265703"/>
    </source>
</evidence>